<dbReference type="InterPro" id="IPR027417">
    <property type="entry name" value="P-loop_NTPase"/>
</dbReference>
<dbReference type="PROSITE" id="PS50893">
    <property type="entry name" value="ABC_TRANSPORTER_2"/>
    <property type="match status" value="1"/>
</dbReference>
<dbReference type="Pfam" id="PF00005">
    <property type="entry name" value="ABC_tran"/>
    <property type="match status" value="1"/>
</dbReference>
<dbReference type="AlphaFoldDB" id="A0A4Q0I2R8"/>
<dbReference type="GO" id="GO:0016887">
    <property type="term" value="F:ATP hydrolysis activity"/>
    <property type="evidence" value="ECO:0007669"/>
    <property type="project" value="InterPro"/>
</dbReference>
<dbReference type="RefSeq" id="WP_069195280.1">
    <property type="nucleotide sequence ID" value="NZ_RLII01000017.1"/>
</dbReference>
<keyword evidence="6" id="KW-1185">Reference proteome</keyword>
<dbReference type="InterPro" id="IPR003593">
    <property type="entry name" value="AAA+_ATPase"/>
</dbReference>
<comment type="caution">
    <text evidence="5">The sequence shown here is derived from an EMBL/GenBank/DDBJ whole genome shotgun (WGS) entry which is preliminary data.</text>
</comment>
<dbReference type="OrthoDB" id="9804819at2"/>
<evidence type="ECO:0000313" key="5">
    <source>
        <dbReference type="EMBL" id="RXE58523.1"/>
    </source>
</evidence>
<feature type="domain" description="ABC transporter" evidence="4">
    <location>
        <begin position="4"/>
        <end position="257"/>
    </location>
</feature>
<dbReference type="InterPro" id="IPR025302">
    <property type="entry name" value="DrrA1/2-like_C"/>
</dbReference>
<dbReference type="GO" id="GO:0005524">
    <property type="term" value="F:ATP binding"/>
    <property type="evidence" value="ECO:0007669"/>
    <property type="project" value="UniProtKB-KW"/>
</dbReference>
<evidence type="ECO:0000313" key="6">
    <source>
        <dbReference type="Proteomes" id="UP000289166"/>
    </source>
</evidence>
<evidence type="ECO:0000256" key="3">
    <source>
        <dbReference type="ARBA" id="ARBA00022840"/>
    </source>
</evidence>
<keyword evidence="3 5" id="KW-0067">ATP-binding</keyword>
<dbReference type="Pfam" id="PF13732">
    <property type="entry name" value="DrrA1-3_C"/>
    <property type="match status" value="1"/>
</dbReference>
<dbReference type="InterPro" id="IPR003439">
    <property type="entry name" value="ABC_transporter-like_ATP-bd"/>
</dbReference>
<evidence type="ECO:0000256" key="2">
    <source>
        <dbReference type="ARBA" id="ARBA00022741"/>
    </source>
</evidence>
<dbReference type="InterPro" id="IPR050763">
    <property type="entry name" value="ABC_transporter_ATP-binding"/>
</dbReference>
<dbReference type="SMART" id="SM00382">
    <property type="entry name" value="AAA"/>
    <property type="match status" value="1"/>
</dbReference>
<dbReference type="PROSITE" id="PS00211">
    <property type="entry name" value="ABC_TRANSPORTER_1"/>
    <property type="match status" value="1"/>
</dbReference>
<protein>
    <submittedName>
        <fullName evidence="5">ATP-binding cassette domain-containing protein</fullName>
    </submittedName>
</protein>
<proteinExistence type="predicted"/>
<dbReference type="Gene3D" id="3.40.50.300">
    <property type="entry name" value="P-loop containing nucleotide triphosphate hydrolases"/>
    <property type="match status" value="1"/>
</dbReference>
<sequence length="333" mass="38058">MAFIKSENLVKEYKINVKKKGLLGAINSLLIPEYKIKKAVDNISFSIEKGEMVGFIGPNGAGKSTTVKMLTGILVPSSGEISIGGLSPYKNRKAVASKIGVVFGQRTQLWWDLPVIDTFDLLKFIYKIPDKEYKKNLDMFSELLEIHKFMNQPVRQLSLGQRMRADIAASMLHNPEMVFFDEPTIGLDVVAKERIREFIKYINAEKGTTMLFTTHDMQDIEKTCNRMIIIDNGTIIYDGSIHEIKHRFGNYRIVEVEFQKEYKNLSFAGVKLINSDGNRKKFKVDQTLMQVTNLINELTQKYEVQDITIQEPEIEQIIRDIYQGGICLDKNVC</sequence>
<dbReference type="PANTHER" id="PTHR42711">
    <property type="entry name" value="ABC TRANSPORTER ATP-BINDING PROTEIN"/>
    <property type="match status" value="1"/>
</dbReference>
<dbReference type="Proteomes" id="UP000289166">
    <property type="component" value="Unassembled WGS sequence"/>
</dbReference>
<dbReference type="PANTHER" id="PTHR42711:SF1">
    <property type="entry name" value="ABC-TRANSPORT PROTEIN, ATP-BINDING COMPONENT"/>
    <property type="match status" value="1"/>
</dbReference>
<evidence type="ECO:0000259" key="4">
    <source>
        <dbReference type="PROSITE" id="PS50893"/>
    </source>
</evidence>
<keyword evidence="2" id="KW-0547">Nucleotide-binding</keyword>
<dbReference type="SUPFAM" id="SSF52540">
    <property type="entry name" value="P-loop containing nucleoside triphosphate hydrolases"/>
    <property type="match status" value="1"/>
</dbReference>
<organism evidence="5 6">
    <name type="scientific">Acetivibrio mesophilus</name>
    <dbReference type="NCBI Taxonomy" id="2487273"/>
    <lineage>
        <taxon>Bacteria</taxon>
        <taxon>Bacillati</taxon>
        <taxon>Bacillota</taxon>
        <taxon>Clostridia</taxon>
        <taxon>Eubacteriales</taxon>
        <taxon>Oscillospiraceae</taxon>
        <taxon>Acetivibrio</taxon>
    </lineage>
</organism>
<reference evidence="6" key="1">
    <citation type="submission" date="2018-11" db="EMBL/GenBank/DDBJ databases">
        <title>Genome sequencing of a novel mesophilic and cellulolytic organism within the genus Hungateiclostridium.</title>
        <authorList>
            <person name="Rettenmaier R."/>
            <person name="Liebl W."/>
            <person name="Zverlov V."/>
        </authorList>
    </citation>
    <scope>NUCLEOTIDE SEQUENCE [LARGE SCALE GENOMIC DNA]</scope>
    <source>
        <strain evidence="6">N2K1</strain>
    </source>
</reference>
<keyword evidence="1" id="KW-0813">Transport</keyword>
<dbReference type="InterPro" id="IPR017871">
    <property type="entry name" value="ABC_transporter-like_CS"/>
</dbReference>
<dbReference type="EMBL" id="RLII01000017">
    <property type="protein sequence ID" value="RXE58523.1"/>
    <property type="molecule type" value="Genomic_DNA"/>
</dbReference>
<name>A0A4Q0I2R8_9FIRM</name>
<gene>
    <name evidence="5" type="ORF">EFD62_12130</name>
</gene>
<evidence type="ECO:0000256" key="1">
    <source>
        <dbReference type="ARBA" id="ARBA00022448"/>
    </source>
</evidence>
<accession>A0A4Q0I2R8</accession>